<dbReference type="AlphaFoldDB" id="A0A2T4Z079"/>
<evidence type="ECO:0000313" key="4">
    <source>
        <dbReference type="Proteomes" id="UP000241808"/>
    </source>
</evidence>
<dbReference type="PANTHER" id="PTHR34001:SF3">
    <property type="entry name" value="BLL7405 PROTEIN"/>
    <property type="match status" value="1"/>
</dbReference>
<gene>
    <name evidence="3" type="ORF">C8P69_107144</name>
</gene>
<evidence type="ECO:0000256" key="2">
    <source>
        <dbReference type="SAM" id="SignalP"/>
    </source>
</evidence>
<organism evidence="3 4">
    <name type="scientific">Phreatobacter oligotrophus</name>
    <dbReference type="NCBI Taxonomy" id="1122261"/>
    <lineage>
        <taxon>Bacteria</taxon>
        <taxon>Pseudomonadati</taxon>
        <taxon>Pseudomonadota</taxon>
        <taxon>Alphaproteobacteria</taxon>
        <taxon>Hyphomicrobiales</taxon>
        <taxon>Phreatobacteraceae</taxon>
        <taxon>Phreatobacter</taxon>
    </lineage>
</organism>
<keyword evidence="2" id="KW-0732">Signal</keyword>
<name>A0A2T4Z079_9HYPH</name>
<evidence type="ECO:0000256" key="1">
    <source>
        <dbReference type="ARBA" id="ARBA00038306"/>
    </source>
</evidence>
<comment type="caution">
    <text evidence="3">The sequence shown here is derived from an EMBL/GenBank/DDBJ whole genome shotgun (WGS) entry which is preliminary data.</text>
</comment>
<feature type="signal peptide" evidence="2">
    <location>
        <begin position="1"/>
        <end position="30"/>
    </location>
</feature>
<accession>A0A2T4Z079</accession>
<proteinExistence type="inferred from homology"/>
<dbReference type="SUPFAM" id="SSF56925">
    <property type="entry name" value="OMPA-like"/>
    <property type="match status" value="1"/>
</dbReference>
<dbReference type="Gene3D" id="2.40.160.20">
    <property type="match status" value="1"/>
</dbReference>
<feature type="chain" id="PRO_5015587984" evidence="2">
    <location>
        <begin position="31"/>
        <end position="291"/>
    </location>
</feature>
<evidence type="ECO:0000313" key="3">
    <source>
        <dbReference type="EMBL" id="PTM52866.1"/>
    </source>
</evidence>
<protein>
    <submittedName>
        <fullName evidence="3">Opacity protein-like surface antigen</fullName>
    </submittedName>
</protein>
<dbReference type="RefSeq" id="WP_170118273.1">
    <property type="nucleotide sequence ID" value="NZ_PZZL01000007.1"/>
</dbReference>
<dbReference type="Proteomes" id="UP000241808">
    <property type="component" value="Unassembled WGS sequence"/>
</dbReference>
<dbReference type="PANTHER" id="PTHR34001">
    <property type="entry name" value="BLL7405 PROTEIN"/>
    <property type="match status" value="1"/>
</dbReference>
<dbReference type="InterPro" id="IPR051692">
    <property type="entry name" value="OMP-like"/>
</dbReference>
<dbReference type="EMBL" id="PZZL01000007">
    <property type="protein sequence ID" value="PTM52866.1"/>
    <property type="molecule type" value="Genomic_DNA"/>
</dbReference>
<reference evidence="3 4" key="1">
    <citation type="submission" date="2018-04" db="EMBL/GenBank/DDBJ databases">
        <title>Genomic Encyclopedia of Archaeal and Bacterial Type Strains, Phase II (KMG-II): from individual species to whole genera.</title>
        <authorList>
            <person name="Goeker M."/>
        </authorList>
    </citation>
    <scope>NUCLEOTIDE SEQUENCE [LARGE SCALE GENOMIC DNA]</scope>
    <source>
        <strain evidence="3 4">DSM 25521</strain>
    </source>
</reference>
<comment type="similarity">
    <text evidence="1">Belongs to the Omp25/RopB family.</text>
</comment>
<sequence>MAARSMITMGKAAGAAVLAGLVALAHPAAAADMSLRGSLPAYEDTGPNWSGIYGGVHGGIGSMTADTQSMAKRESQRLLNGLYYLNPTSGTAAPDFINVDPVRSSPVMFGVFAGYQQQYEDAVIGFEVDYSRIASGGGGSRSWTQPFSVLYAQTGYTDAFSQSTTVRASITDYVTARLRGGWAYGRVMPYITGGLALVRGNTSVSYRAGISRIDTDSSDSVDWTAAYSDIVNSTRSSNGTIGFGYVMGTGVEALLTNNIFARAEYQFLRVPSMGGVPVTLHTIRAGVGLKY</sequence>
<keyword evidence="4" id="KW-1185">Reference proteome</keyword>
<dbReference type="InterPro" id="IPR011250">
    <property type="entry name" value="OMP/PagP_B-barrel"/>
</dbReference>